<proteinExistence type="predicted"/>
<dbReference type="EMBL" id="KV426034">
    <property type="protein sequence ID" value="KZV91123.1"/>
    <property type="molecule type" value="Genomic_DNA"/>
</dbReference>
<sequence>MLATPSRDDRGAIRLAQNAFNGIGKQPPPSSLRDASNSNTQERTHSAFKALTVGSSLSPSRKSRFGGEMTGTSTSGSTSDGERLEPEPSNKKAWSGNPTPISAPTRMAPMQTQTRSLVPVGSGQQRSTGSRTAGTLRRPVDSWRANNGAPRKIQKTVHGEDAPSSSRRQSTSTPKPAQVITIDDDDDDVVPGPTHTLLGVTPKSPFKEPRVAPVRVLVFRSCACALP</sequence>
<keyword evidence="3" id="KW-1185">Reference proteome</keyword>
<feature type="compositionally biased region" description="Basic and acidic residues" evidence="1">
    <location>
        <begin position="80"/>
        <end position="90"/>
    </location>
</feature>
<name>A0A165GX37_EXIGL</name>
<feature type="compositionally biased region" description="Polar residues" evidence="1">
    <location>
        <begin position="110"/>
        <end position="133"/>
    </location>
</feature>
<gene>
    <name evidence="2" type="ORF">EXIGLDRAFT_719664</name>
</gene>
<evidence type="ECO:0000313" key="2">
    <source>
        <dbReference type="EMBL" id="KZV91123.1"/>
    </source>
</evidence>
<protein>
    <submittedName>
        <fullName evidence="2">Uncharacterized protein</fullName>
    </submittedName>
</protein>
<dbReference type="InParanoid" id="A0A165GX37"/>
<organism evidence="2 3">
    <name type="scientific">Exidia glandulosa HHB12029</name>
    <dbReference type="NCBI Taxonomy" id="1314781"/>
    <lineage>
        <taxon>Eukaryota</taxon>
        <taxon>Fungi</taxon>
        <taxon>Dikarya</taxon>
        <taxon>Basidiomycota</taxon>
        <taxon>Agaricomycotina</taxon>
        <taxon>Agaricomycetes</taxon>
        <taxon>Auriculariales</taxon>
        <taxon>Exidiaceae</taxon>
        <taxon>Exidia</taxon>
    </lineage>
</organism>
<accession>A0A165GX37</accession>
<feature type="region of interest" description="Disordered" evidence="1">
    <location>
        <begin position="1"/>
        <end position="189"/>
    </location>
</feature>
<evidence type="ECO:0000313" key="3">
    <source>
        <dbReference type="Proteomes" id="UP000077266"/>
    </source>
</evidence>
<dbReference type="Proteomes" id="UP000077266">
    <property type="component" value="Unassembled WGS sequence"/>
</dbReference>
<reference evidence="2 3" key="1">
    <citation type="journal article" date="2016" name="Mol. Biol. Evol.">
        <title>Comparative Genomics of Early-Diverging Mushroom-Forming Fungi Provides Insights into the Origins of Lignocellulose Decay Capabilities.</title>
        <authorList>
            <person name="Nagy L.G."/>
            <person name="Riley R."/>
            <person name="Tritt A."/>
            <person name="Adam C."/>
            <person name="Daum C."/>
            <person name="Floudas D."/>
            <person name="Sun H."/>
            <person name="Yadav J.S."/>
            <person name="Pangilinan J."/>
            <person name="Larsson K.H."/>
            <person name="Matsuura K."/>
            <person name="Barry K."/>
            <person name="Labutti K."/>
            <person name="Kuo R."/>
            <person name="Ohm R.A."/>
            <person name="Bhattacharya S.S."/>
            <person name="Shirouzu T."/>
            <person name="Yoshinaga Y."/>
            <person name="Martin F.M."/>
            <person name="Grigoriev I.V."/>
            <person name="Hibbett D.S."/>
        </authorList>
    </citation>
    <scope>NUCLEOTIDE SEQUENCE [LARGE SCALE GENOMIC DNA]</scope>
    <source>
        <strain evidence="2 3">HHB12029</strain>
    </source>
</reference>
<feature type="compositionally biased region" description="Basic and acidic residues" evidence="1">
    <location>
        <begin position="1"/>
        <end position="12"/>
    </location>
</feature>
<feature type="compositionally biased region" description="Low complexity" evidence="1">
    <location>
        <begin position="66"/>
        <end position="79"/>
    </location>
</feature>
<dbReference type="AlphaFoldDB" id="A0A165GX37"/>
<evidence type="ECO:0000256" key="1">
    <source>
        <dbReference type="SAM" id="MobiDB-lite"/>
    </source>
</evidence>
<feature type="compositionally biased region" description="Low complexity" evidence="1">
    <location>
        <begin position="163"/>
        <end position="174"/>
    </location>
</feature>